<dbReference type="EMBL" id="SOJN01000123">
    <property type="protein sequence ID" value="TET44457.1"/>
    <property type="molecule type" value="Genomic_DNA"/>
</dbReference>
<dbReference type="SUPFAM" id="SSF49265">
    <property type="entry name" value="Fibronectin type III"/>
    <property type="match status" value="1"/>
</dbReference>
<dbReference type="Pfam" id="PF20773">
    <property type="entry name" value="InhA-like_MAM"/>
    <property type="match status" value="1"/>
</dbReference>
<evidence type="ECO:0000313" key="3">
    <source>
        <dbReference type="Proteomes" id="UP000315525"/>
    </source>
</evidence>
<name>A0A523UPI4_UNCT6</name>
<sequence length="642" mass="70773">MFVLSMLPDRGVIGMHLAIYRTTGEYMGKAGSLILFKNSLLVAALTLLFFLSAPEVSGASNPYQIWIPYVESPQIEFDGHVDTLGEWVDAGRYDISDVRGADTPTDSGSVFLYASHNYSYLRIAVTNLGDSVLSGEDIVTLWADDNNNDTLDIIVEGKYSLMHYPQGDSLFFSPWFSSILETEFQIGISDVDGYVSFEAEIALGAIFYYIDSQTDRAFGAWIGVQDGDAGGHNGIWPHEGIHLFPEHYGDMYLAGPGESPPPGPPTNVTVRVDRPDTVVIEWDNPMFDAVGNPLDGLDSVFIYKEGIKFRSIPADSVGAHNLCRDKEVLLTKSYSYRLSAVDTVHNESPLTEAQCVVPGYLYYSSDFEDDNGGWFPGEESTWEWGEPRSVGPNRAYSGEKCSATNLDGYYGKNIRWQLTSPPISIENLALTRVVFCVYHWYEAEPWFDGGNVRISTDGGSSWNLVEPEEEYPIESISGLDEEPGFGGHSGRWVHSIFEISENIGNIVEMRLDFGSDASTEFSGWYVDNIDVVTSTPGVGVQETRNLKEANLNEPMLVVSPNPCRGWATVVFKVSRPERVGLYVYDLAGRRIATLCEGNQKAGAHSLIWDGTNGTGESVSSGVYICRLNIGASFKAVKLLVIK</sequence>
<protein>
    <recommendedName>
        <fullName evidence="1">FlgD/Vpr Ig-like domain-containing protein</fullName>
    </recommendedName>
</protein>
<feature type="domain" description="FlgD/Vpr Ig-like" evidence="1">
    <location>
        <begin position="578"/>
        <end position="623"/>
    </location>
</feature>
<dbReference type="Gene3D" id="2.60.40.10">
    <property type="entry name" value="Immunoglobulins"/>
    <property type="match status" value="1"/>
</dbReference>
<comment type="caution">
    <text evidence="2">The sequence shown here is derived from an EMBL/GenBank/DDBJ whole genome shotgun (WGS) entry which is preliminary data.</text>
</comment>
<gene>
    <name evidence="2" type="ORF">E3J62_10095</name>
</gene>
<accession>A0A523UPI4</accession>
<dbReference type="AlphaFoldDB" id="A0A523UPI4"/>
<dbReference type="Gene3D" id="2.60.40.4070">
    <property type="match status" value="1"/>
</dbReference>
<dbReference type="Proteomes" id="UP000315525">
    <property type="component" value="Unassembled WGS sequence"/>
</dbReference>
<evidence type="ECO:0000313" key="2">
    <source>
        <dbReference type="EMBL" id="TET44457.1"/>
    </source>
</evidence>
<dbReference type="InterPro" id="IPR025965">
    <property type="entry name" value="FlgD/Vpr_Ig-like"/>
</dbReference>
<dbReference type="InterPro" id="IPR013783">
    <property type="entry name" value="Ig-like_fold"/>
</dbReference>
<organism evidence="2 3">
    <name type="scientific">candidate division TA06 bacterium</name>
    <dbReference type="NCBI Taxonomy" id="2250710"/>
    <lineage>
        <taxon>Bacteria</taxon>
        <taxon>Bacteria division TA06</taxon>
    </lineage>
</organism>
<dbReference type="InterPro" id="IPR036116">
    <property type="entry name" value="FN3_sf"/>
</dbReference>
<proteinExistence type="predicted"/>
<reference evidence="2 3" key="1">
    <citation type="submission" date="2019-03" db="EMBL/GenBank/DDBJ databases">
        <title>Metabolic potential of uncultured bacteria and archaea associated with petroleum seepage in deep-sea sediments.</title>
        <authorList>
            <person name="Dong X."/>
            <person name="Hubert C."/>
        </authorList>
    </citation>
    <scope>NUCLEOTIDE SEQUENCE [LARGE SCALE GENOMIC DNA]</scope>
    <source>
        <strain evidence="2">E44_bin18</strain>
    </source>
</reference>
<evidence type="ECO:0000259" key="1">
    <source>
        <dbReference type="Pfam" id="PF13860"/>
    </source>
</evidence>
<dbReference type="Pfam" id="PF13860">
    <property type="entry name" value="FlgD_ig"/>
    <property type="match status" value="1"/>
</dbReference>